<organism evidence="6">
    <name type="scientific">Callorhinchus milii</name>
    <name type="common">Ghost shark</name>
    <dbReference type="NCBI Taxonomy" id="7868"/>
    <lineage>
        <taxon>Eukaryota</taxon>
        <taxon>Metazoa</taxon>
        <taxon>Chordata</taxon>
        <taxon>Craniata</taxon>
        <taxon>Vertebrata</taxon>
        <taxon>Chondrichthyes</taxon>
        <taxon>Holocephali</taxon>
        <taxon>Chimaeriformes</taxon>
        <taxon>Callorhinchidae</taxon>
        <taxon>Callorhinchus</taxon>
    </lineage>
</organism>
<dbReference type="PROSITE" id="PS50835">
    <property type="entry name" value="IG_LIKE"/>
    <property type="match status" value="1"/>
</dbReference>
<protein>
    <submittedName>
        <fullName evidence="6">MHC class I antigen</fullName>
    </submittedName>
</protein>
<feature type="chain" id="PRO_5004778734" evidence="4">
    <location>
        <begin position="18"/>
        <end position="349"/>
    </location>
</feature>
<dbReference type="GO" id="GO:0009897">
    <property type="term" value="C:external side of plasma membrane"/>
    <property type="evidence" value="ECO:0007669"/>
    <property type="project" value="TreeGrafter"/>
</dbReference>
<name>V9L277_CALMI</name>
<keyword evidence="3" id="KW-0472">Membrane</keyword>
<dbReference type="Gene3D" id="2.60.40.10">
    <property type="entry name" value="Immunoglobulins"/>
    <property type="match status" value="1"/>
</dbReference>
<dbReference type="InterPro" id="IPR003597">
    <property type="entry name" value="Ig_C1-set"/>
</dbReference>
<dbReference type="GO" id="GO:0006955">
    <property type="term" value="P:immune response"/>
    <property type="evidence" value="ECO:0007669"/>
    <property type="project" value="TreeGrafter"/>
</dbReference>
<feature type="signal peptide" evidence="4">
    <location>
        <begin position="1"/>
        <end position="17"/>
    </location>
</feature>
<dbReference type="PRINTS" id="PR01638">
    <property type="entry name" value="MHCCLASSI"/>
</dbReference>
<accession>V9L277</accession>
<dbReference type="InterPro" id="IPR013783">
    <property type="entry name" value="Ig-like_fold"/>
</dbReference>
<dbReference type="GO" id="GO:0005615">
    <property type="term" value="C:extracellular space"/>
    <property type="evidence" value="ECO:0007669"/>
    <property type="project" value="TreeGrafter"/>
</dbReference>
<evidence type="ECO:0000256" key="4">
    <source>
        <dbReference type="SAM" id="SignalP"/>
    </source>
</evidence>
<dbReference type="PANTHER" id="PTHR16675:SF235">
    <property type="entry name" value="SHKT DOMAIN-CONTAINING PROTEIN"/>
    <property type="match status" value="1"/>
</dbReference>
<dbReference type="InterPro" id="IPR001039">
    <property type="entry name" value="MHC_I_a_a1/a2"/>
</dbReference>
<dbReference type="PANTHER" id="PTHR16675">
    <property type="entry name" value="MHC CLASS I-RELATED"/>
    <property type="match status" value="1"/>
</dbReference>
<dbReference type="InterPro" id="IPR011162">
    <property type="entry name" value="MHC_I/II-like_Ag-recog"/>
</dbReference>
<proteinExistence type="evidence at transcript level"/>
<keyword evidence="1" id="KW-0325">Glycoprotein</keyword>
<dbReference type="InterPro" id="IPR003006">
    <property type="entry name" value="Ig/MHC_CS"/>
</dbReference>
<dbReference type="PROSITE" id="PS00290">
    <property type="entry name" value="IG_MHC"/>
    <property type="match status" value="1"/>
</dbReference>
<feature type="domain" description="Ig-like" evidence="5">
    <location>
        <begin position="197"/>
        <end position="281"/>
    </location>
</feature>
<dbReference type="InterPro" id="IPR050208">
    <property type="entry name" value="MHC_class-I_related"/>
</dbReference>
<keyword evidence="4" id="KW-0732">Signal</keyword>
<dbReference type="InterPro" id="IPR007110">
    <property type="entry name" value="Ig-like_dom"/>
</dbReference>
<comment type="similarity">
    <text evidence="2">Belongs to the MHC class I family.</text>
</comment>
<dbReference type="SUPFAM" id="SSF48726">
    <property type="entry name" value="Immunoglobulin"/>
    <property type="match status" value="1"/>
</dbReference>
<dbReference type="InterPro" id="IPR036179">
    <property type="entry name" value="Ig-like_dom_sf"/>
</dbReference>
<feature type="transmembrane region" description="Helical" evidence="3">
    <location>
        <begin position="295"/>
        <end position="318"/>
    </location>
</feature>
<evidence type="ECO:0000256" key="1">
    <source>
        <dbReference type="ARBA" id="ARBA00023180"/>
    </source>
</evidence>
<dbReference type="EMBL" id="JW872927">
    <property type="protein sequence ID" value="AFP05445.1"/>
    <property type="molecule type" value="mRNA"/>
</dbReference>
<dbReference type="FunFam" id="3.30.500.10:FF:000001">
    <property type="entry name" value="H-2 class I histocompatibility antigen, alpha chain"/>
    <property type="match status" value="1"/>
</dbReference>
<evidence type="ECO:0000259" key="5">
    <source>
        <dbReference type="PROSITE" id="PS50835"/>
    </source>
</evidence>
<dbReference type="Pfam" id="PF00129">
    <property type="entry name" value="MHC_I"/>
    <property type="match status" value="1"/>
</dbReference>
<evidence type="ECO:0000313" key="6">
    <source>
        <dbReference type="EMBL" id="AFP05445.1"/>
    </source>
</evidence>
<keyword evidence="3" id="KW-0812">Transmembrane</keyword>
<reference evidence="6" key="1">
    <citation type="journal article" date="2014" name="Nature">
        <title>Elephant shark genome provides unique insights into gnathostome evolution.</title>
        <authorList>
            <consortium name="International Elephant Shark Genome Sequencing Consortium"/>
            <person name="Venkatesh B."/>
            <person name="Lee A.P."/>
            <person name="Ravi V."/>
            <person name="Maurya A.K."/>
            <person name="Lian M.M."/>
            <person name="Swann J.B."/>
            <person name="Ohta Y."/>
            <person name="Flajnik M.F."/>
            <person name="Sutoh Y."/>
            <person name="Kasahara M."/>
            <person name="Hoon S."/>
            <person name="Gangu V."/>
            <person name="Roy S.W."/>
            <person name="Irimia M."/>
            <person name="Korzh V."/>
            <person name="Kondrychyn I."/>
            <person name="Lim Z.W."/>
            <person name="Tay B.H."/>
            <person name="Tohari S."/>
            <person name="Kong K.W."/>
            <person name="Ho S."/>
            <person name="Lorente-Galdos B."/>
            <person name="Quilez J."/>
            <person name="Marques-Bonet T."/>
            <person name="Raney B.J."/>
            <person name="Ingham P.W."/>
            <person name="Tay A."/>
            <person name="Hillier L.W."/>
            <person name="Minx P."/>
            <person name="Boehm T."/>
            <person name="Wilson R.K."/>
            <person name="Brenner S."/>
            <person name="Warren W.C."/>
        </authorList>
    </citation>
    <scope>NUCLEOTIDE SEQUENCE</scope>
    <source>
        <tissue evidence="6">Testis</tissue>
    </source>
</reference>
<dbReference type="AlphaFoldDB" id="V9L277"/>
<keyword evidence="3" id="KW-1133">Transmembrane helix</keyword>
<evidence type="ECO:0000256" key="2">
    <source>
        <dbReference type="RuleBase" id="RU004439"/>
    </source>
</evidence>
<dbReference type="InterPro" id="IPR011161">
    <property type="entry name" value="MHC_I-like_Ag-recog"/>
</dbReference>
<dbReference type="Gene3D" id="3.30.500.10">
    <property type="entry name" value="MHC class I-like antigen recognition-like"/>
    <property type="match status" value="1"/>
</dbReference>
<evidence type="ECO:0000256" key="3">
    <source>
        <dbReference type="SAM" id="Phobius"/>
    </source>
</evidence>
<dbReference type="Pfam" id="PF07654">
    <property type="entry name" value="C1-set"/>
    <property type="match status" value="1"/>
</dbReference>
<dbReference type="InterPro" id="IPR037055">
    <property type="entry name" value="MHC_I-like_Ag-recog_sf"/>
</dbReference>
<sequence length="349" mass="38956">MLQKLLLLTALCGAALADSHSYRYFYTGVQGAPGVPEFTAVGYVDDLQFVRYQSNSESRRMEPRQRWIQEREDAGYWDTQTQILRSTEQVYKVDMKTLMGRYNQTGGIHTVQLMYGCELREGRSVGGFYQDAYDGNDFIAFDKDQMVWVAPTAAAVITKNKWENTPGVSEQWKDYLEQICIEWLRKYVEYGHESLRPVRPEVTLSSPRGSRLSCLATGFYPRAIEVKLLKNGQILSDEESSGTSPNQDGTFQLRKSVEINPTATETYSCQVEHSSLTTPFTVVYRPEVGGGPPTLIIVVVVIVVLLIVAAAIGGFYLYKKKGGKPGYTPAKQACNTMDSSSNNSSNPPA</sequence>
<dbReference type="SUPFAM" id="SSF54452">
    <property type="entry name" value="MHC antigen-recognition domain"/>
    <property type="match status" value="1"/>
</dbReference>
<dbReference type="SMART" id="SM00407">
    <property type="entry name" value="IGc1"/>
    <property type="match status" value="1"/>
</dbReference>